<proteinExistence type="predicted"/>
<organism evidence="2 3">
    <name type="scientific">Streptomyces enissocaesilis</name>
    <dbReference type="NCBI Taxonomy" id="332589"/>
    <lineage>
        <taxon>Bacteria</taxon>
        <taxon>Bacillati</taxon>
        <taxon>Actinomycetota</taxon>
        <taxon>Actinomycetes</taxon>
        <taxon>Kitasatosporales</taxon>
        <taxon>Streptomycetaceae</taxon>
        <taxon>Streptomyces</taxon>
        <taxon>Streptomyces rochei group</taxon>
    </lineage>
</organism>
<comment type="caution">
    <text evidence="2">The sequence shown here is derived from an EMBL/GenBank/DDBJ whole genome shotgun (WGS) entry which is preliminary data.</text>
</comment>
<dbReference type="RefSeq" id="WP_344491847.1">
    <property type="nucleotide sequence ID" value="NZ_BAAAUD010000013.1"/>
</dbReference>
<evidence type="ECO:0000256" key="1">
    <source>
        <dbReference type="SAM" id="Coils"/>
    </source>
</evidence>
<dbReference type="Proteomes" id="UP001500403">
    <property type="component" value="Unassembled WGS sequence"/>
</dbReference>
<evidence type="ECO:0000313" key="2">
    <source>
        <dbReference type="EMBL" id="GAA2929347.1"/>
    </source>
</evidence>
<feature type="coiled-coil region" evidence="1">
    <location>
        <begin position="67"/>
        <end position="94"/>
    </location>
</feature>
<evidence type="ECO:0000313" key="3">
    <source>
        <dbReference type="Proteomes" id="UP001500403"/>
    </source>
</evidence>
<accession>A0ABP6JCZ9</accession>
<name>A0ABP6JCZ9_9ACTN</name>
<keyword evidence="3" id="KW-1185">Reference proteome</keyword>
<reference evidence="3" key="1">
    <citation type="journal article" date="2019" name="Int. J. Syst. Evol. Microbiol.">
        <title>The Global Catalogue of Microorganisms (GCM) 10K type strain sequencing project: providing services to taxonomists for standard genome sequencing and annotation.</title>
        <authorList>
            <consortium name="The Broad Institute Genomics Platform"/>
            <consortium name="The Broad Institute Genome Sequencing Center for Infectious Disease"/>
            <person name="Wu L."/>
            <person name="Ma J."/>
        </authorList>
    </citation>
    <scope>NUCLEOTIDE SEQUENCE [LARGE SCALE GENOMIC DNA]</scope>
    <source>
        <strain evidence="3">JCM 9088</strain>
    </source>
</reference>
<protein>
    <submittedName>
        <fullName evidence="2">Uncharacterized protein</fullName>
    </submittedName>
</protein>
<gene>
    <name evidence="2" type="ORF">GCM10010446_12360</name>
</gene>
<keyword evidence="1" id="KW-0175">Coiled coil</keyword>
<dbReference type="EMBL" id="BAAAUD010000013">
    <property type="protein sequence ID" value="GAA2929347.1"/>
    <property type="molecule type" value="Genomic_DNA"/>
</dbReference>
<sequence>MITEGERAALLKLHEWDELIFGGFYCTHCTPDDADDPDQNVYWPCPPLREAGVTNEEAVEIITVERAEIAARHRDEYRSKLEAAQQEGRRQADEWNRLHPVGTAVVAYPGIRPEGKHAGWACTRLETTTRTPAWTLGHGEPVVSVVGYAGGICLTHVDVVTEAAS</sequence>